<evidence type="ECO:0000256" key="1">
    <source>
        <dbReference type="SAM" id="Phobius"/>
    </source>
</evidence>
<accession>A0A317PEQ9</accession>
<keyword evidence="3" id="KW-1185">Reference proteome</keyword>
<comment type="caution">
    <text evidence="2">The sequence shown here is derived from an EMBL/GenBank/DDBJ whole genome shotgun (WGS) entry which is preliminary data.</text>
</comment>
<dbReference type="Proteomes" id="UP000246352">
    <property type="component" value="Unassembled WGS sequence"/>
</dbReference>
<keyword evidence="1" id="KW-1133">Transmembrane helix</keyword>
<protein>
    <submittedName>
        <fullName evidence="2">Uncharacterized protein</fullName>
    </submittedName>
</protein>
<organism evidence="2 3">
    <name type="scientific">Hoeflea marina</name>
    <dbReference type="NCBI Taxonomy" id="274592"/>
    <lineage>
        <taxon>Bacteria</taxon>
        <taxon>Pseudomonadati</taxon>
        <taxon>Pseudomonadota</taxon>
        <taxon>Alphaproteobacteria</taxon>
        <taxon>Hyphomicrobiales</taxon>
        <taxon>Rhizobiaceae</taxon>
        <taxon>Hoeflea</taxon>
    </lineage>
</organism>
<feature type="transmembrane region" description="Helical" evidence="1">
    <location>
        <begin position="43"/>
        <end position="60"/>
    </location>
</feature>
<sequence length="94" mass="9942">TDHAGHVGVGDVDHVGADIGVHVDALDLDEARLAVGKHRAGEFFKVVAFIFIGTFLGMFTGASRELGTATMLPVSITLISRFSFVNARSMNGLI</sequence>
<reference evidence="2 3" key="1">
    <citation type="submission" date="2018-05" db="EMBL/GenBank/DDBJ databases">
        <title>Genomic Encyclopedia of Type Strains, Phase IV (KMG-IV): sequencing the most valuable type-strain genomes for metagenomic binning, comparative biology and taxonomic classification.</title>
        <authorList>
            <person name="Goeker M."/>
        </authorList>
    </citation>
    <scope>NUCLEOTIDE SEQUENCE [LARGE SCALE GENOMIC DNA]</scope>
    <source>
        <strain evidence="2 3">DSM 16791</strain>
    </source>
</reference>
<feature type="transmembrane region" description="Helical" evidence="1">
    <location>
        <begin position="66"/>
        <end position="84"/>
    </location>
</feature>
<evidence type="ECO:0000313" key="3">
    <source>
        <dbReference type="Proteomes" id="UP000246352"/>
    </source>
</evidence>
<name>A0A317PEQ9_9HYPH</name>
<feature type="non-terminal residue" evidence="2">
    <location>
        <position position="1"/>
    </location>
</feature>
<dbReference type="AlphaFoldDB" id="A0A317PEQ9"/>
<keyword evidence="1" id="KW-0812">Transmembrane</keyword>
<keyword evidence="1" id="KW-0472">Membrane</keyword>
<gene>
    <name evidence="2" type="ORF">DFR52_11044</name>
</gene>
<dbReference type="EMBL" id="QGTR01000010">
    <property type="protein sequence ID" value="PWV95515.1"/>
    <property type="molecule type" value="Genomic_DNA"/>
</dbReference>
<dbReference type="RefSeq" id="WP_158285033.1">
    <property type="nucleotide sequence ID" value="NZ_QGTR01000010.1"/>
</dbReference>
<proteinExistence type="predicted"/>
<evidence type="ECO:0000313" key="2">
    <source>
        <dbReference type="EMBL" id="PWV95515.1"/>
    </source>
</evidence>